<feature type="signal peptide" evidence="7">
    <location>
        <begin position="1"/>
        <end position="24"/>
    </location>
</feature>
<dbReference type="PROSITE" id="PS51257">
    <property type="entry name" value="PROKAR_LIPOPROTEIN"/>
    <property type="match status" value="1"/>
</dbReference>
<protein>
    <submittedName>
        <fullName evidence="9">DUF4215 domain-containing protein</fullName>
    </submittedName>
</protein>
<accession>A0ABX7NJB9</accession>
<evidence type="ECO:0000256" key="3">
    <source>
        <dbReference type="ARBA" id="ARBA00022737"/>
    </source>
</evidence>
<evidence type="ECO:0000256" key="1">
    <source>
        <dbReference type="ARBA" id="ARBA00008709"/>
    </source>
</evidence>
<proteinExistence type="inferred from homology"/>
<evidence type="ECO:0000313" key="9">
    <source>
        <dbReference type="EMBL" id="QSQ18914.1"/>
    </source>
</evidence>
<dbReference type="Pfam" id="PF07691">
    <property type="entry name" value="PA14"/>
    <property type="match status" value="1"/>
</dbReference>
<dbReference type="InterPro" id="IPR051154">
    <property type="entry name" value="Prespore-cell_inducing_factor"/>
</dbReference>
<dbReference type="Pfam" id="PF13948">
    <property type="entry name" value="DUF4215"/>
    <property type="match status" value="3"/>
</dbReference>
<dbReference type="PANTHER" id="PTHR31137">
    <property type="entry name" value="PROTEIN PSIB-RELATED-RELATED"/>
    <property type="match status" value="1"/>
</dbReference>
<keyword evidence="2 7" id="KW-0732">Signal</keyword>
<name>A0ABX7NJB9_9BACT</name>
<evidence type="ECO:0000256" key="5">
    <source>
        <dbReference type="ARBA" id="ARBA00023180"/>
    </source>
</evidence>
<dbReference type="NCBIfam" id="TIGR02148">
    <property type="entry name" value="Fibro_Slime"/>
    <property type="match status" value="1"/>
</dbReference>
<organism evidence="9 10">
    <name type="scientific">Pyxidicoccus parkwayensis</name>
    <dbReference type="NCBI Taxonomy" id="2813578"/>
    <lineage>
        <taxon>Bacteria</taxon>
        <taxon>Pseudomonadati</taxon>
        <taxon>Myxococcota</taxon>
        <taxon>Myxococcia</taxon>
        <taxon>Myxococcales</taxon>
        <taxon>Cystobacterineae</taxon>
        <taxon>Myxococcaceae</taxon>
        <taxon>Pyxidicoccus</taxon>
    </lineage>
</organism>
<dbReference type="InterPro" id="IPR037524">
    <property type="entry name" value="PA14/GLEYA"/>
</dbReference>
<dbReference type="NCBIfam" id="TIGR02232">
    <property type="entry name" value="myxo_disulf_rpt"/>
    <property type="match status" value="6"/>
</dbReference>
<dbReference type="InterPro" id="IPR011936">
    <property type="entry name" value="Myxo_disulph_rpt"/>
</dbReference>
<keyword evidence="3" id="KW-0677">Repeat</keyword>
<dbReference type="InterPro" id="IPR011874">
    <property type="entry name" value="Fibro_Slime"/>
</dbReference>
<keyword evidence="5" id="KW-0325">Glycoprotein</keyword>
<gene>
    <name evidence="9" type="ORF">JY651_26530</name>
</gene>
<dbReference type="PROSITE" id="PS51820">
    <property type="entry name" value="PA14"/>
    <property type="match status" value="1"/>
</dbReference>
<dbReference type="Proteomes" id="UP000662747">
    <property type="component" value="Chromosome"/>
</dbReference>
<dbReference type="SMART" id="SM00758">
    <property type="entry name" value="PA14"/>
    <property type="match status" value="1"/>
</dbReference>
<feature type="region of interest" description="Disordered" evidence="6">
    <location>
        <begin position="31"/>
        <end position="52"/>
    </location>
</feature>
<evidence type="ECO:0000256" key="6">
    <source>
        <dbReference type="SAM" id="MobiDB-lite"/>
    </source>
</evidence>
<evidence type="ECO:0000256" key="7">
    <source>
        <dbReference type="SAM" id="SignalP"/>
    </source>
</evidence>
<evidence type="ECO:0000256" key="2">
    <source>
        <dbReference type="ARBA" id="ARBA00022729"/>
    </source>
</evidence>
<evidence type="ECO:0000256" key="4">
    <source>
        <dbReference type="ARBA" id="ARBA00023157"/>
    </source>
</evidence>
<evidence type="ECO:0000313" key="10">
    <source>
        <dbReference type="Proteomes" id="UP000662747"/>
    </source>
</evidence>
<reference evidence="9 10" key="1">
    <citation type="submission" date="2021-02" db="EMBL/GenBank/DDBJ databases">
        <title>De Novo genome assembly of isolated myxobacteria.</title>
        <authorList>
            <person name="Stevens D.C."/>
        </authorList>
    </citation>
    <scope>NUCLEOTIDE SEQUENCE [LARGE SCALE GENOMIC DNA]</scope>
    <source>
        <strain evidence="10">SCPEA02</strain>
    </source>
</reference>
<dbReference type="EMBL" id="CP071090">
    <property type="protein sequence ID" value="QSQ18914.1"/>
    <property type="molecule type" value="Genomic_DNA"/>
</dbReference>
<keyword evidence="4" id="KW-1015">Disulfide bond</keyword>
<evidence type="ECO:0000259" key="8">
    <source>
        <dbReference type="PROSITE" id="PS51820"/>
    </source>
</evidence>
<dbReference type="InterPro" id="IPR011658">
    <property type="entry name" value="PA14_dom"/>
</dbReference>
<dbReference type="PANTHER" id="PTHR31137:SF5">
    <property type="entry name" value="PROTEIN PSIQ-RELATED"/>
    <property type="match status" value="1"/>
</dbReference>
<dbReference type="RefSeq" id="WP_206720502.1">
    <property type="nucleotide sequence ID" value="NZ_CP071090.1"/>
</dbReference>
<sequence length="581" mass="60924">MLTPLRPAPRLARLVLASLFFALAACGGGGDSAKPDGGSNTDPDSGVDGGLTCGDGTRQSTEACDDGNAVDGDGCSANCSEVEPGWSCDTAGEACVRTEGCGNGKVEAPEKCDDRNITSGDGCSSTCTVEPGYNCPQSGGRCRAAKCGDGIIAGDEECEDGNAVKGDGCSELCRLEDGYKCPTIGQKCQTTVCGDGKVEGTEQCDDGPLKVHDMGDGCSPTCKKEPACTDGNCTSVCGDGVMLPNSTAEQCDDGNTRANDGCSPTCKLEEGFACTVVTEDPPAKVTIPTVYRDFRGNDLAATATLPKGHVDFENGNNTETGIVTATLGSDGKPVYAKEGVSSATTHGKAAFDQWYRDTDKVNKPLVGFLELNRQSDGSYVFDNPTFFPLDTAGWVASGDEPLRNDNTGVKRNFSFTSEARYWFEYKGTEVLTFRGDDDVWVFINKKLALDLGGVHGAQTGTITLSQKAAELGLRVGGIYEVVVFQAERHTSASSYKLTLNNFTTRRTECTATCGDGIVDKTKGEECDDGVNDGGYGQCARGCVWGPRCGDGNRDTDNGEECDDGNTNNRDGCSSTCKIEIG</sequence>
<keyword evidence="10" id="KW-1185">Reference proteome</keyword>
<comment type="similarity">
    <text evidence="1">Belongs to the prespore-cell-inducing factor family.</text>
</comment>
<feature type="domain" description="PA14" evidence="8">
    <location>
        <begin position="371"/>
        <end position="515"/>
    </location>
</feature>
<feature type="chain" id="PRO_5045698317" evidence="7">
    <location>
        <begin position="25"/>
        <end position="581"/>
    </location>
</feature>